<dbReference type="InterPro" id="IPR042036">
    <property type="entry name" value="RRP8_N"/>
</dbReference>
<protein>
    <recommendedName>
        <fullName evidence="3 13">Ribosomal RNA-processing protein 8</fullName>
        <ecNumber evidence="13">2.1.1.-</ecNumber>
    </recommendedName>
</protein>
<comment type="subcellular location">
    <subcellularLocation>
        <location evidence="1 13">Nucleus</location>
        <location evidence="1 13">Nucleolus</location>
    </subcellularLocation>
</comment>
<dbReference type="AlphaFoldDB" id="A0A4P9ZVH4"/>
<dbReference type="STRING" id="215637.A0A4P9ZVH4"/>
<keyword evidence="5 13" id="KW-0698">rRNA processing</keyword>
<organism evidence="14 15">
    <name type="scientific">Dimargaris cristalligena</name>
    <dbReference type="NCBI Taxonomy" id="215637"/>
    <lineage>
        <taxon>Eukaryota</taxon>
        <taxon>Fungi</taxon>
        <taxon>Fungi incertae sedis</taxon>
        <taxon>Zoopagomycota</taxon>
        <taxon>Kickxellomycotina</taxon>
        <taxon>Dimargaritomycetes</taxon>
        <taxon>Dimargaritales</taxon>
        <taxon>Dimargaritaceae</taxon>
        <taxon>Dimargaris</taxon>
    </lineage>
</organism>
<accession>A0A4P9ZVH4</accession>
<reference evidence="15" key="1">
    <citation type="journal article" date="2018" name="Nat. Microbiol.">
        <title>Leveraging single-cell genomics to expand the fungal tree of life.</title>
        <authorList>
            <person name="Ahrendt S.R."/>
            <person name="Quandt C.A."/>
            <person name="Ciobanu D."/>
            <person name="Clum A."/>
            <person name="Salamov A."/>
            <person name="Andreopoulos B."/>
            <person name="Cheng J.F."/>
            <person name="Woyke T."/>
            <person name="Pelin A."/>
            <person name="Henrissat B."/>
            <person name="Reynolds N.K."/>
            <person name="Benny G.L."/>
            <person name="Smith M.E."/>
            <person name="James T.Y."/>
            <person name="Grigoriev I.V."/>
        </authorList>
    </citation>
    <scope>NUCLEOTIDE SEQUENCE [LARGE SCALE GENOMIC DNA]</scope>
    <source>
        <strain evidence="15">RSA 468</strain>
    </source>
</reference>
<dbReference type="Proteomes" id="UP000268162">
    <property type="component" value="Unassembled WGS sequence"/>
</dbReference>
<keyword evidence="9" id="KW-0156">Chromatin regulator</keyword>
<dbReference type="Pfam" id="PF05148">
    <property type="entry name" value="Methyltransf_8"/>
    <property type="match status" value="1"/>
</dbReference>
<dbReference type="EMBL" id="ML002586">
    <property type="protein sequence ID" value="RKP36842.1"/>
    <property type="molecule type" value="Genomic_DNA"/>
</dbReference>
<evidence type="ECO:0000256" key="7">
    <source>
        <dbReference type="ARBA" id="ARBA00022679"/>
    </source>
</evidence>
<keyword evidence="12 13" id="KW-0539">Nucleus</keyword>
<evidence type="ECO:0000313" key="14">
    <source>
        <dbReference type="EMBL" id="RKP36842.1"/>
    </source>
</evidence>
<evidence type="ECO:0000256" key="8">
    <source>
        <dbReference type="ARBA" id="ARBA00022691"/>
    </source>
</evidence>
<sequence>MSVHQRQMAKKLQGARFRWINEQLYTAEGSNSYDLFQKQPQTFNDYHLGFRAQVEHWPSNPVDIYIADLAKRPTTLVVADMGCGEAKLAQSVPQKVHSFDLVAGNEYITACDIAHTPLPNEEVDLVIFCLALMGTNFLDFIQEAHRILKPNGNLWIAEVISRFTNIGKFVKTLTRMGFRLLNRDDSNKMFIQFEFQKIPARQTEGELDGPSDKPITTVELLKPCIYKRR</sequence>
<gene>
    <name evidence="14" type="ORF">BJ085DRAFT_15812</name>
</gene>
<keyword evidence="7 13" id="KW-0808">Transferase</keyword>
<evidence type="ECO:0000256" key="5">
    <source>
        <dbReference type="ARBA" id="ARBA00022552"/>
    </source>
</evidence>
<evidence type="ECO:0000256" key="9">
    <source>
        <dbReference type="ARBA" id="ARBA00022853"/>
    </source>
</evidence>
<dbReference type="PANTHER" id="PTHR12787:SF0">
    <property type="entry name" value="RIBOSOMAL RNA-PROCESSING PROTEIN 8"/>
    <property type="match status" value="1"/>
</dbReference>
<dbReference type="Gene3D" id="3.40.50.150">
    <property type="entry name" value="Vaccinia Virus protein VP39"/>
    <property type="match status" value="1"/>
</dbReference>
<evidence type="ECO:0000256" key="11">
    <source>
        <dbReference type="ARBA" id="ARBA00023163"/>
    </source>
</evidence>
<keyword evidence="6 13" id="KW-0489">Methyltransferase</keyword>
<name>A0A4P9ZVH4_9FUNG</name>
<evidence type="ECO:0000256" key="4">
    <source>
        <dbReference type="ARBA" id="ARBA00022491"/>
    </source>
</evidence>
<dbReference type="SUPFAM" id="SSF53335">
    <property type="entry name" value="S-adenosyl-L-methionine-dependent methyltransferases"/>
    <property type="match status" value="1"/>
</dbReference>
<keyword evidence="4" id="KW-0678">Repressor</keyword>
<evidence type="ECO:0000256" key="10">
    <source>
        <dbReference type="ARBA" id="ARBA00023015"/>
    </source>
</evidence>
<dbReference type="Gene3D" id="1.10.10.2150">
    <property type="entry name" value="Ribosomal RNA-processing protein 8, N-terminal domain"/>
    <property type="match status" value="1"/>
</dbReference>
<dbReference type="PANTHER" id="PTHR12787">
    <property type="entry name" value="RIBOSOMAL RNA-PROCESSING PROTEIN 8"/>
    <property type="match status" value="1"/>
</dbReference>
<dbReference type="InterPro" id="IPR007823">
    <property type="entry name" value="RRP8"/>
</dbReference>
<dbReference type="FunFam" id="3.40.50.150:FF:000068">
    <property type="entry name" value="Ribosomal RNA-processing protein 8"/>
    <property type="match status" value="1"/>
</dbReference>
<evidence type="ECO:0000313" key="15">
    <source>
        <dbReference type="Proteomes" id="UP000268162"/>
    </source>
</evidence>
<evidence type="ECO:0000256" key="13">
    <source>
        <dbReference type="RuleBase" id="RU365074"/>
    </source>
</evidence>
<comment type="similarity">
    <text evidence="2 13">Belongs to the methyltransferase superfamily. RRP8 family.</text>
</comment>
<keyword evidence="8 13" id="KW-0949">S-adenosyl-L-methionine</keyword>
<keyword evidence="15" id="KW-1185">Reference proteome</keyword>
<dbReference type="GO" id="GO:0016433">
    <property type="term" value="F:rRNA (adenine) methyltransferase activity"/>
    <property type="evidence" value="ECO:0007669"/>
    <property type="project" value="UniProtKB-ARBA"/>
</dbReference>
<evidence type="ECO:0000256" key="2">
    <source>
        <dbReference type="ARBA" id="ARBA00006301"/>
    </source>
</evidence>
<dbReference type="FunFam" id="1.10.10.2150:FF:000001">
    <property type="entry name" value="Ribosomal RNA-processing protein 8"/>
    <property type="match status" value="1"/>
</dbReference>
<evidence type="ECO:0000256" key="6">
    <source>
        <dbReference type="ARBA" id="ARBA00022603"/>
    </source>
</evidence>
<evidence type="ECO:0000256" key="1">
    <source>
        <dbReference type="ARBA" id="ARBA00004604"/>
    </source>
</evidence>
<dbReference type="CDD" id="cd02440">
    <property type="entry name" value="AdoMet_MTases"/>
    <property type="match status" value="1"/>
</dbReference>
<evidence type="ECO:0000256" key="12">
    <source>
        <dbReference type="ARBA" id="ARBA00023242"/>
    </source>
</evidence>
<proteinExistence type="inferred from homology"/>
<dbReference type="GO" id="GO:0005730">
    <property type="term" value="C:nucleolus"/>
    <property type="evidence" value="ECO:0007669"/>
    <property type="project" value="UniProtKB-SubCell"/>
</dbReference>
<comment type="function">
    <text evidence="13">S-adenosyl-L-methionine-dependent methyltransferase that specifically methylates the N(1) position of adenine in helix 25.1 in 25S rRNA. Required both for ribosomal 40S and 60S subunits biogenesis. Required for efficient pre-rRNA cleavage at site A2.</text>
</comment>
<evidence type="ECO:0000256" key="3">
    <source>
        <dbReference type="ARBA" id="ARBA00020203"/>
    </source>
</evidence>
<keyword evidence="11" id="KW-0804">Transcription</keyword>
<dbReference type="InterPro" id="IPR029063">
    <property type="entry name" value="SAM-dependent_MTases_sf"/>
</dbReference>
<dbReference type="EC" id="2.1.1.-" evidence="13"/>
<keyword evidence="10" id="KW-0805">Transcription regulation</keyword>
<dbReference type="GO" id="GO:0006325">
    <property type="term" value="P:chromatin organization"/>
    <property type="evidence" value="ECO:0007669"/>
    <property type="project" value="UniProtKB-KW"/>
</dbReference>